<protein>
    <submittedName>
        <fullName evidence="2">Uncharacterized protein</fullName>
    </submittedName>
</protein>
<organism evidence="2 3">
    <name type="scientific">Deinococcus enclensis</name>
    <dbReference type="NCBI Taxonomy" id="1049582"/>
    <lineage>
        <taxon>Bacteria</taxon>
        <taxon>Thermotogati</taxon>
        <taxon>Deinococcota</taxon>
        <taxon>Deinococci</taxon>
        <taxon>Deinococcales</taxon>
        <taxon>Deinococcaceae</taxon>
        <taxon>Deinococcus</taxon>
    </lineage>
</organism>
<gene>
    <name evidence="2" type="ORF">QO006_002913</name>
</gene>
<proteinExistence type="predicted"/>
<sequence>MMRRFLPVVLALAGTVQAATTPFGIPLTATLPDLQAMDGTFMPGPNVWIVARPPQPDARFEAVLVQYSPTFGVCAVSAMQRVKSDETGAGARQALDALRAELERTYGPAIPLDRLNEGSRLTSPRQWLAGVTARERLYSAAWLAGKQALPEDLSGVIMNVSTGRTTRDVFVTVQYRVAAYELCMTDPGTSAAS</sequence>
<dbReference type="EMBL" id="JAURUR010000011">
    <property type="protein sequence ID" value="MDP9765462.1"/>
    <property type="molecule type" value="Genomic_DNA"/>
</dbReference>
<feature type="signal peptide" evidence="1">
    <location>
        <begin position="1"/>
        <end position="18"/>
    </location>
</feature>
<dbReference type="Proteomes" id="UP001232163">
    <property type="component" value="Unassembled WGS sequence"/>
</dbReference>
<reference evidence="2 3" key="1">
    <citation type="submission" date="2023-07" db="EMBL/GenBank/DDBJ databases">
        <title>Genomic Encyclopedia of Type Strains, Phase IV (KMG-IV): sequencing the most valuable type-strain genomes for metagenomic binning, comparative biology and taxonomic classification.</title>
        <authorList>
            <person name="Goeker M."/>
        </authorList>
    </citation>
    <scope>NUCLEOTIDE SEQUENCE [LARGE SCALE GENOMIC DNA]</scope>
    <source>
        <strain evidence="2 3">NIO-1023</strain>
    </source>
</reference>
<keyword evidence="1" id="KW-0732">Signal</keyword>
<evidence type="ECO:0000313" key="3">
    <source>
        <dbReference type="Proteomes" id="UP001232163"/>
    </source>
</evidence>
<feature type="chain" id="PRO_5046670144" evidence="1">
    <location>
        <begin position="19"/>
        <end position="193"/>
    </location>
</feature>
<evidence type="ECO:0000313" key="2">
    <source>
        <dbReference type="EMBL" id="MDP9765462.1"/>
    </source>
</evidence>
<dbReference type="RefSeq" id="WP_307467524.1">
    <property type="nucleotide sequence ID" value="NZ_JAURUR010000011.1"/>
</dbReference>
<accession>A0ABT9MFU3</accession>
<evidence type="ECO:0000256" key="1">
    <source>
        <dbReference type="SAM" id="SignalP"/>
    </source>
</evidence>
<comment type="caution">
    <text evidence="2">The sequence shown here is derived from an EMBL/GenBank/DDBJ whole genome shotgun (WGS) entry which is preliminary data.</text>
</comment>
<keyword evidence="3" id="KW-1185">Reference proteome</keyword>
<name>A0ABT9MFU3_9DEIO</name>